<name>A0A8S4DRZ7_PLUXY</name>
<proteinExistence type="inferred from homology"/>
<dbReference type="AlphaFoldDB" id="A0A8S4DRZ7"/>
<dbReference type="InterPro" id="IPR006170">
    <property type="entry name" value="PBP/GOBP"/>
</dbReference>
<feature type="signal peptide" evidence="6">
    <location>
        <begin position="1"/>
        <end position="23"/>
    </location>
</feature>
<dbReference type="GO" id="GO:0005549">
    <property type="term" value="F:odorant binding"/>
    <property type="evidence" value="ECO:0007669"/>
    <property type="project" value="InterPro"/>
</dbReference>
<dbReference type="InterPro" id="IPR036728">
    <property type="entry name" value="PBP_GOBP_sf"/>
</dbReference>
<feature type="compositionally biased region" description="Basic and acidic residues" evidence="5">
    <location>
        <begin position="22"/>
        <end position="32"/>
    </location>
</feature>
<evidence type="ECO:0000256" key="6">
    <source>
        <dbReference type="SAM" id="SignalP"/>
    </source>
</evidence>
<feature type="chain" id="PRO_5035799921" evidence="6">
    <location>
        <begin position="24"/>
        <end position="173"/>
    </location>
</feature>
<keyword evidence="8" id="KW-1185">Reference proteome</keyword>
<dbReference type="GO" id="GO:0007608">
    <property type="term" value="P:sensory perception of smell"/>
    <property type="evidence" value="ECO:0007669"/>
    <property type="project" value="TreeGrafter"/>
</dbReference>
<evidence type="ECO:0000313" key="7">
    <source>
        <dbReference type="EMBL" id="CAG9103831.1"/>
    </source>
</evidence>
<dbReference type="Proteomes" id="UP000653454">
    <property type="component" value="Unassembled WGS sequence"/>
</dbReference>
<dbReference type="GO" id="GO:0005615">
    <property type="term" value="C:extracellular space"/>
    <property type="evidence" value="ECO:0007669"/>
    <property type="project" value="TreeGrafter"/>
</dbReference>
<dbReference type="PANTHER" id="PTHR11857:SF43">
    <property type="entry name" value="GEO07291P1-RELATED"/>
    <property type="match status" value="1"/>
</dbReference>
<keyword evidence="4 6" id="KW-0732">Signal</keyword>
<comment type="caution">
    <text evidence="7">The sequence shown here is derived from an EMBL/GenBank/DDBJ whole genome shotgun (WGS) entry which is preliminary data.</text>
</comment>
<evidence type="ECO:0000256" key="2">
    <source>
        <dbReference type="ARBA" id="ARBA00008098"/>
    </source>
</evidence>
<protein>
    <submittedName>
        <fullName evidence="7">(diamondback moth) hypothetical protein</fullName>
    </submittedName>
</protein>
<dbReference type="EMBL" id="CAJHNJ030000008">
    <property type="protein sequence ID" value="CAG9103831.1"/>
    <property type="molecule type" value="Genomic_DNA"/>
</dbReference>
<evidence type="ECO:0000256" key="3">
    <source>
        <dbReference type="ARBA" id="ARBA00022525"/>
    </source>
</evidence>
<feature type="region of interest" description="Disordered" evidence="5">
    <location>
        <begin position="22"/>
        <end position="49"/>
    </location>
</feature>
<dbReference type="Pfam" id="PF01395">
    <property type="entry name" value="PBP_GOBP"/>
    <property type="match status" value="1"/>
</dbReference>
<evidence type="ECO:0000256" key="5">
    <source>
        <dbReference type="SAM" id="MobiDB-lite"/>
    </source>
</evidence>
<evidence type="ECO:0000256" key="4">
    <source>
        <dbReference type="ARBA" id="ARBA00022729"/>
    </source>
</evidence>
<accession>A0A8S4DRZ7</accession>
<dbReference type="PANTHER" id="PTHR11857">
    <property type="entry name" value="ODORANT BINDING PROTEIN-RELATED"/>
    <property type="match status" value="1"/>
</dbReference>
<gene>
    <name evidence="7" type="ORF">PLXY2_LOCUS3257</name>
</gene>
<evidence type="ECO:0000256" key="1">
    <source>
        <dbReference type="ARBA" id="ARBA00004613"/>
    </source>
</evidence>
<comment type="subcellular location">
    <subcellularLocation>
        <location evidence="1">Secreted</location>
    </subcellularLocation>
</comment>
<organism evidence="7 8">
    <name type="scientific">Plutella xylostella</name>
    <name type="common">Diamondback moth</name>
    <name type="synonym">Plutella maculipennis</name>
    <dbReference type="NCBI Taxonomy" id="51655"/>
    <lineage>
        <taxon>Eukaryota</taxon>
        <taxon>Metazoa</taxon>
        <taxon>Ecdysozoa</taxon>
        <taxon>Arthropoda</taxon>
        <taxon>Hexapoda</taxon>
        <taxon>Insecta</taxon>
        <taxon>Pterygota</taxon>
        <taxon>Neoptera</taxon>
        <taxon>Endopterygota</taxon>
        <taxon>Lepidoptera</taxon>
        <taxon>Glossata</taxon>
        <taxon>Ditrysia</taxon>
        <taxon>Yponomeutoidea</taxon>
        <taxon>Plutellidae</taxon>
        <taxon>Plutella</taxon>
    </lineage>
</organism>
<dbReference type="SUPFAM" id="SSF47565">
    <property type="entry name" value="Insect pheromone/odorant-binding proteins"/>
    <property type="match status" value="1"/>
</dbReference>
<evidence type="ECO:0000313" key="8">
    <source>
        <dbReference type="Proteomes" id="UP000653454"/>
    </source>
</evidence>
<comment type="similarity">
    <text evidence="2">Belongs to the PBP/GOBP family.</text>
</comment>
<reference evidence="7" key="1">
    <citation type="submission" date="2020-11" db="EMBL/GenBank/DDBJ databases">
        <authorList>
            <person name="Whiteford S."/>
        </authorList>
    </citation>
    <scope>NUCLEOTIDE SEQUENCE</scope>
</reference>
<sequence>MFLASLATLVLITFTLSSGKMKAEEPRTREMPDMSSSSSVSFHDGNDEHAEDDMMGIMTHCNETFRFDPAYWQSLNESGTFPDENDKNPKCFIRCVLEGTRVASLDSVFDAARAAEVFAGERGGRPMDDLESLAKNCADDRRETCKCERAYGFMKCLMEAEIEKYEVYKADDS</sequence>
<dbReference type="Gene3D" id="1.10.238.20">
    <property type="entry name" value="Pheromone/general odorant binding protein domain"/>
    <property type="match status" value="1"/>
</dbReference>
<dbReference type="CDD" id="cd23992">
    <property type="entry name" value="PBP_GOBP"/>
    <property type="match status" value="1"/>
</dbReference>
<keyword evidence="3" id="KW-0964">Secreted</keyword>